<dbReference type="Pfam" id="PF01593">
    <property type="entry name" value="Amino_oxidase"/>
    <property type="match status" value="1"/>
</dbReference>
<protein>
    <submittedName>
        <fullName evidence="2">NAD(P)/FAD-dependent oxidoreductase</fullName>
    </submittedName>
</protein>
<feature type="domain" description="Amine oxidase" evidence="1">
    <location>
        <begin position="23"/>
        <end position="359"/>
    </location>
</feature>
<accession>A0ABW9KQZ1</accession>
<dbReference type="RefSeq" id="WP_263414527.1">
    <property type="nucleotide sequence ID" value="NZ_BAABBH010000001.1"/>
</dbReference>
<dbReference type="PANTHER" id="PTHR21197">
    <property type="entry name" value="UDP-GALACTOPYRANOSE MUTASE"/>
    <property type="match status" value="1"/>
</dbReference>
<dbReference type="Proteomes" id="UP001634747">
    <property type="component" value="Unassembled WGS sequence"/>
</dbReference>
<evidence type="ECO:0000313" key="3">
    <source>
        <dbReference type="Proteomes" id="UP001634747"/>
    </source>
</evidence>
<dbReference type="PANTHER" id="PTHR21197:SF0">
    <property type="entry name" value="UDP-GALACTOPYRANOSE MUTASE"/>
    <property type="match status" value="1"/>
</dbReference>
<dbReference type="NCBIfam" id="NF005548">
    <property type="entry name" value="PRK07208.1-4"/>
    <property type="match status" value="1"/>
</dbReference>
<name>A0ABW9KQZ1_9BACT</name>
<dbReference type="EMBL" id="JBJYXY010000001">
    <property type="protein sequence ID" value="MFN2977305.1"/>
    <property type="molecule type" value="Genomic_DNA"/>
</dbReference>
<organism evidence="2 3">
    <name type="scientific">Terriglobus aquaticus</name>
    <dbReference type="NCBI Taxonomy" id="940139"/>
    <lineage>
        <taxon>Bacteria</taxon>
        <taxon>Pseudomonadati</taxon>
        <taxon>Acidobacteriota</taxon>
        <taxon>Terriglobia</taxon>
        <taxon>Terriglobales</taxon>
        <taxon>Acidobacteriaceae</taxon>
        <taxon>Terriglobus</taxon>
    </lineage>
</organism>
<comment type="caution">
    <text evidence="2">The sequence shown here is derived from an EMBL/GenBank/DDBJ whole genome shotgun (WGS) entry which is preliminary data.</text>
</comment>
<reference evidence="2 3" key="1">
    <citation type="submission" date="2024-12" db="EMBL/GenBank/DDBJ databases">
        <authorList>
            <person name="Lee Y."/>
        </authorList>
    </citation>
    <scope>NUCLEOTIDE SEQUENCE [LARGE SCALE GENOMIC DNA]</scope>
    <source>
        <strain evidence="2 3">03SUJ4</strain>
    </source>
</reference>
<dbReference type="InterPro" id="IPR002937">
    <property type="entry name" value="Amino_oxidase"/>
</dbReference>
<keyword evidence="3" id="KW-1185">Reference proteome</keyword>
<evidence type="ECO:0000259" key="1">
    <source>
        <dbReference type="Pfam" id="PF01593"/>
    </source>
</evidence>
<dbReference type="Gene3D" id="3.50.50.60">
    <property type="entry name" value="FAD/NAD(P)-binding domain"/>
    <property type="match status" value="1"/>
</dbReference>
<dbReference type="InterPro" id="IPR036188">
    <property type="entry name" value="FAD/NAD-bd_sf"/>
</dbReference>
<proteinExistence type="predicted"/>
<dbReference type="NCBIfam" id="NF005546">
    <property type="entry name" value="PRK07208.1-2"/>
    <property type="match status" value="1"/>
</dbReference>
<gene>
    <name evidence="2" type="ORF">ACK2TP_16160</name>
</gene>
<dbReference type="SUPFAM" id="SSF51905">
    <property type="entry name" value="FAD/NAD(P)-binding domain"/>
    <property type="match status" value="1"/>
</dbReference>
<sequence length="524" mass="58446">MASSQRADDAHRRTAVIIGAGPAGLTAALELLRRTDIQPVVLEASHAIGGLSRTVEYKGNRIDIGGHRFFSRSERVNQWWQQLLPLQTQAGADTSSIDPVSACETDRRDVLLVRPRQSRIYFARKFFDYPLALNANTLRGLGFWRTLRIAASYLRVRLRPNRPERNLEDFFINRFGRELYQTFFQSYTEKLWGTPCADISADWGAQRIRGLSLLAAVRNCIPGLGGAKPKTRASQACSPARETSLIDQFLYPRLGPGHMWQRAGDEILALGGTIHHGTTVHRLCVHRDRIQGVEAAQANGGTMAFRADFVFSTMPIPQLIDSLSEPAPANVRAIAEGLQFRDFLTVGVLVQKLALTESDGSPLRDNWIYIQEPGVRMTRLQIFNNWSPDMVANEDTAWLGLEYVCSEGDDLWSMPDAALQTFAARELESIGVIQAGSVLDACVVRAPKAYPAYFGTYEGFGEVRDYLAHFCNLFPIGRNGQHRYNNQDHSMLTAMLAVDQIVSGTFDPAALWSVNAEQAYHESR</sequence>
<evidence type="ECO:0000313" key="2">
    <source>
        <dbReference type="EMBL" id="MFN2977305.1"/>
    </source>
</evidence>